<proteinExistence type="inferred from homology"/>
<organism evidence="5 6">
    <name type="scientific">Aphanomyces stellatus</name>
    <dbReference type="NCBI Taxonomy" id="120398"/>
    <lineage>
        <taxon>Eukaryota</taxon>
        <taxon>Sar</taxon>
        <taxon>Stramenopiles</taxon>
        <taxon>Oomycota</taxon>
        <taxon>Saprolegniomycetes</taxon>
        <taxon>Saprolegniales</taxon>
        <taxon>Verrucalvaceae</taxon>
        <taxon>Aphanomyces</taxon>
    </lineage>
</organism>
<dbReference type="InterPro" id="IPR029058">
    <property type="entry name" value="AB_hydrolase_fold"/>
</dbReference>
<name>A0A485KMM0_9STRA</name>
<dbReference type="Gene3D" id="3.40.50.1820">
    <property type="entry name" value="alpha/beta hydrolase"/>
    <property type="match status" value="1"/>
</dbReference>
<dbReference type="GO" id="GO:0006508">
    <property type="term" value="P:proteolysis"/>
    <property type="evidence" value="ECO:0007669"/>
    <property type="project" value="UniProtKB-KW"/>
</dbReference>
<protein>
    <recommendedName>
        <fullName evidence="2">Carboxypeptidase</fullName>
        <ecNumber evidence="2">3.4.16.-</ecNumber>
    </recommendedName>
</protein>
<reference evidence="5 6" key="1">
    <citation type="submission" date="2019-03" db="EMBL/GenBank/DDBJ databases">
        <authorList>
            <person name="Gaulin E."/>
            <person name="Dumas B."/>
        </authorList>
    </citation>
    <scope>NUCLEOTIDE SEQUENCE [LARGE SCALE GENOMIC DNA]</scope>
    <source>
        <strain evidence="5">CBS 568.67</strain>
    </source>
</reference>
<feature type="transmembrane region" description="Helical" evidence="3">
    <location>
        <begin position="21"/>
        <end position="40"/>
    </location>
</feature>
<dbReference type="InterPro" id="IPR018202">
    <property type="entry name" value="Ser_caboxypep_ser_AS"/>
</dbReference>
<keyword evidence="3" id="KW-0812">Transmembrane</keyword>
<evidence type="ECO:0000313" key="5">
    <source>
        <dbReference type="EMBL" id="VFT86083.1"/>
    </source>
</evidence>
<keyword evidence="6" id="KW-1185">Reference proteome</keyword>
<accession>A0A485KMM0</accession>
<dbReference type="GO" id="GO:0004185">
    <property type="term" value="F:serine-type carboxypeptidase activity"/>
    <property type="evidence" value="ECO:0007669"/>
    <property type="project" value="UniProtKB-UniRule"/>
</dbReference>
<sequence>MYDSRHYRPPYSEPKQPHRMLYPFLGLLAFGLFVTTGLTMQTTRSQPESAHVPAAALNLQATKLSTDHVPYLPRFGKVLEKQFASLVTVNAAEGNLFYWFFESRVNPTLASTPVIVWLNGGPGASSMTGLLTEMGPYRIQPDGSLTSHPHGWTNVGHMLFFDQPVGTGYTSAKNESGFVNSQFEMAAQLHVALTTFYTRHPEYEANPVVIAGESYAGKYVPNIAHYIHEQNQKETHKINLWGVAIGNGEMKPLVQTVSVADYALSLGLIDQEQFVQHQASLSKCAALMEQGQLVDAFRVCQSTEDEIYRQAGNPFIYDIRQQGNAFNELTKSLSEYFNLPETRHALNIPPNTPWTSIDGSSYGADLAAPAIARHLLNDEMVEVPNAMLETLLDHYHVLFYAGNMDGSSCNHLGISRVVDQLKWTGADAYHAAARTPWKVNGNVAGLAKESGKMAYVVITNSGHLVPTDQPEAALDMIRRFVARESFAA</sequence>
<evidence type="ECO:0000256" key="2">
    <source>
        <dbReference type="RuleBase" id="RU361156"/>
    </source>
</evidence>
<keyword evidence="3" id="KW-0472">Membrane</keyword>
<dbReference type="PROSITE" id="PS00131">
    <property type="entry name" value="CARBOXYPEPT_SER_SER"/>
    <property type="match status" value="1"/>
</dbReference>
<dbReference type="EMBL" id="VJMH01005131">
    <property type="protein sequence ID" value="KAF0700245.1"/>
    <property type="molecule type" value="Genomic_DNA"/>
</dbReference>
<evidence type="ECO:0000313" key="4">
    <source>
        <dbReference type="EMBL" id="KAF0700245.1"/>
    </source>
</evidence>
<gene>
    <name evidence="5" type="primary">Aste57867_9200</name>
    <name evidence="4" type="ORF">As57867_009164</name>
    <name evidence="5" type="ORF">ASTE57867_9200</name>
</gene>
<dbReference type="PANTHER" id="PTHR11802:SF449">
    <property type="entry name" value="CARBOXYPEPTIDASE"/>
    <property type="match status" value="1"/>
</dbReference>
<dbReference type="Pfam" id="PF00450">
    <property type="entry name" value="Peptidase_S10"/>
    <property type="match status" value="1"/>
</dbReference>
<evidence type="ECO:0000256" key="1">
    <source>
        <dbReference type="ARBA" id="ARBA00009431"/>
    </source>
</evidence>
<dbReference type="PANTHER" id="PTHR11802">
    <property type="entry name" value="SERINE PROTEASE FAMILY S10 SERINE CARBOXYPEPTIDASE"/>
    <property type="match status" value="1"/>
</dbReference>
<comment type="similarity">
    <text evidence="1 2">Belongs to the peptidase S10 family.</text>
</comment>
<dbReference type="EC" id="3.4.16.-" evidence="2"/>
<dbReference type="OrthoDB" id="443318at2759"/>
<dbReference type="SUPFAM" id="SSF53474">
    <property type="entry name" value="alpha/beta-Hydrolases"/>
    <property type="match status" value="1"/>
</dbReference>
<dbReference type="AlphaFoldDB" id="A0A485KMM0"/>
<dbReference type="PRINTS" id="PR00724">
    <property type="entry name" value="CRBOXYPTASEC"/>
</dbReference>
<dbReference type="EMBL" id="CAADRA010005152">
    <property type="protein sequence ID" value="VFT86083.1"/>
    <property type="molecule type" value="Genomic_DNA"/>
</dbReference>
<dbReference type="InterPro" id="IPR001563">
    <property type="entry name" value="Peptidase_S10"/>
</dbReference>
<evidence type="ECO:0000256" key="3">
    <source>
        <dbReference type="SAM" id="Phobius"/>
    </source>
</evidence>
<evidence type="ECO:0000313" key="6">
    <source>
        <dbReference type="Proteomes" id="UP000332933"/>
    </source>
</evidence>
<keyword evidence="2" id="KW-0378">Hydrolase</keyword>
<dbReference type="Proteomes" id="UP000332933">
    <property type="component" value="Unassembled WGS sequence"/>
</dbReference>
<reference evidence="4" key="2">
    <citation type="submission" date="2019-06" db="EMBL/GenBank/DDBJ databases">
        <title>Genomics analysis of Aphanomyces spp. identifies a new class of oomycete effector associated with host adaptation.</title>
        <authorList>
            <person name="Gaulin E."/>
        </authorList>
    </citation>
    <scope>NUCLEOTIDE SEQUENCE</scope>
    <source>
        <strain evidence="4">CBS 578.67</strain>
    </source>
</reference>
<keyword evidence="3" id="KW-1133">Transmembrane helix</keyword>
<keyword evidence="2" id="KW-0645">Protease</keyword>
<keyword evidence="2" id="KW-0121">Carboxypeptidase</keyword>